<dbReference type="Proteomes" id="UP000738349">
    <property type="component" value="Unassembled WGS sequence"/>
</dbReference>
<dbReference type="AlphaFoldDB" id="A0A9P9E7Y5"/>
<dbReference type="EMBL" id="JAGMUV010000015">
    <property type="protein sequence ID" value="KAH7133515.1"/>
    <property type="molecule type" value="Genomic_DNA"/>
</dbReference>
<sequence>MHAAVLLLSALPSAFAIHAYSVPAGLSLAEADTSNSCVLPDDYHIKNYSAESESDGQTLSYSFIFGDDSTKVSTPCEFNSSSIPVLVNGNPRYECDNTDVQFVWDGSKLTMVEKVCPGANGAEAYEVAGSTRIYLQCPETGGACTTNTTDYKSLFVSLNPILNPSRV</sequence>
<feature type="signal peptide" evidence="1">
    <location>
        <begin position="1"/>
        <end position="16"/>
    </location>
</feature>
<evidence type="ECO:0000256" key="1">
    <source>
        <dbReference type="SAM" id="SignalP"/>
    </source>
</evidence>
<evidence type="ECO:0000313" key="3">
    <source>
        <dbReference type="Proteomes" id="UP000738349"/>
    </source>
</evidence>
<keyword evidence="3" id="KW-1185">Reference proteome</keyword>
<keyword evidence="1" id="KW-0732">Signal</keyword>
<protein>
    <recommendedName>
        <fullName evidence="4">AA1-like domain-containing protein</fullName>
    </recommendedName>
</protein>
<evidence type="ECO:0000313" key="2">
    <source>
        <dbReference type="EMBL" id="KAH7133515.1"/>
    </source>
</evidence>
<comment type="caution">
    <text evidence="2">The sequence shown here is derived from an EMBL/GenBank/DDBJ whole genome shotgun (WGS) entry which is preliminary data.</text>
</comment>
<dbReference type="OrthoDB" id="5239982at2759"/>
<name>A0A9P9E7Y5_9HYPO</name>
<evidence type="ECO:0008006" key="4">
    <source>
        <dbReference type="Google" id="ProtNLM"/>
    </source>
</evidence>
<proteinExistence type="predicted"/>
<feature type="chain" id="PRO_5040108692" description="AA1-like domain-containing protein" evidence="1">
    <location>
        <begin position="17"/>
        <end position="167"/>
    </location>
</feature>
<accession>A0A9P9E7Y5</accession>
<reference evidence="2" key="1">
    <citation type="journal article" date="2021" name="Nat. Commun.">
        <title>Genetic determinants of endophytism in the Arabidopsis root mycobiome.</title>
        <authorList>
            <person name="Mesny F."/>
            <person name="Miyauchi S."/>
            <person name="Thiergart T."/>
            <person name="Pickel B."/>
            <person name="Atanasova L."/>
            <person name="Karlsson M."/>
            <person name="Huettel B."/>
            <person name="Barry K.W."/>
            <person name="Haridas S."/>
            <person name="Chen C."/>
            <person name="Bauer D."/>
            <person name="Andreopoulos W."/>
            <person name="Pangilinan J."/>
            <person name="LaButti K."/>
            <person name="Riley R."/>
            <person name="Lipzen A."/>
            <person name="Clum A."/>
            <person name="Drula E."/>
            <person name="Henrissat B."/>
            <person name="Kohler A."/>
            <person name="Grigoriev I.V."/>
            <person name="Martin F.M."/>
            <person name="Hacquard S."/>
        </authorList>
    </citation>
    <scope>NUCLEOTIDE SEQUENCE</scope>
    <source>
        <strain evidence="2">MPI-CAGE-AT-0147</strain>
    </source>
</reference>
<organism evidence="2 3">
    <name type="scientific">Dactylonectria macrodidyma</name>
    <dbReference type="NCBI Taxonomy" id="307937"/>
    <lineage>
        <taxon>Eukaryota</taxon>
        <taxon>Fungi</taxon>
        <taxon>Dikarya</taxon>
        <taxon>Ascomycota</taxon>
        <taxon>Pezizomycotina</taxon>
        <taxon>Sordariomycetes</taxon>
        <taxon>Hypocreomycetidae</taxon>
        <taxon>Hypocreales</taxon>
        <taxon>Nectriaceae</taxon>
        <taxon>Dactylonectria</taxon>
    </lineage>
</organism>
<gene>
    <name evidence="2" type="ORF">EDB81DRAFT_103420</name>
</gene>